<dbReference type="EMBL" id="OIVN01001668">
    <property type="protein sequence ID" value="SPC96402.1"/>
    <property type="molecule type" value="Genomic_DNA"/>
</dbReference>
<keyword evidence="1" id="KW-0175">Coiled coil</keyword>
<gene>
    <name evidence="2" type="ORF">FSB_LOCUS24284</name>
</gene>
<accession>A0A2N9GA04</accession>
<name>A0A2N9GA04_FAGSY</name>
<evidence type="ECO:0000256" key="1">
    <source>
        <dbReference type="SAM" id="Coils"/>
    </source>
</evidence>
<reference evidence="2" key="1">
    <citation type="submission" date="2018-02" db="EMBL/GenBank/DDBJ databases">
        <authorList>
            <person name="Cohen D.B."/>
            <person name="Kent A.D."/>
        </authorList>
    </citation>
    <scope>NUCLEOTIDE SEQUENCE</scope>
</reference>
<protein>
    <submittedName>
        <fullName evidence="2">Uncharacterized protein</fullName>
    </submittedName>
</protein>
<organism evidence="2">
    <name type="scientific">Fagus sylvatica</name>
    <name type="common">Beechnut</name>
    <dbReference type="NCBI Taxonomy" id="28930"/>
    <lineage>
        <taxon>Eukaryota</taxon>
        <taxon>Viridiplantae</taxon>
        <taxon>Streptophyta</taxon>
        <taxon>Embryophyta</taxon>
        <taxon>Tracheophyta</taxon>
        <taxon>Spermatophyta</taxon>
        <taxon>Magnoliopsida</taxon>
        <taxon>eudicotyledons</taxon>
        <taxon>Gunneridae</taxon>
        <taxon>Pentapetalae</taxon>
        <taxon>rosids</taxon>
        <taxon>fabids</taxon>
        <taxon>Fagales</taxon>
        <taxon>Fagaceae</taxon>
        <taxon>Fagus</taxon>
    </lineage>
</organism>
<dbReference type="AlphaFoldDB" id="A0A2N9GA04"/>
<proteinExistence type="predicted"/>
<feature type="coiled-coil region" evidence="1">
    <location>
        <begin position="45"/>
        <end position="93"/>
    </location>
</feature>
<evidence type="ECO:0000313" key="2">
    <source>
        <dbReference type="EMBL" id="SPC96402.1"/>
    </source>
</evidence>
<sequence>MRGHCKCLKTKCLWRYLGLSIMDEFEGYGAGVTATKLWGSSSSKMNDLEKRLQESEQMRLEANAKANAKVELLEEQVIQLKDLLEERSTQMEQQAIHVEALMAQMMVYMTPREAGKKKKTARCDSIPSCSNRGDSTLGGSTFDCSKRGGSTLSGSTLGCLNRGGSTPSGSILGGSITVCSTRGCSILDGFIMGILGLALFGLSSEPITGLMGYPIGPEFINHTFGWWEYFNVLV</sequence>